<proteinExistence type="predicted"/>
<comment type="caution">
    <text evidence="1">The sequence shown here is derived from an EMBL/GenBank/DDBJ whole genome shotgun (WGS) entry which is preliminary data.</text>
</comment>
<protein>
    <submittedName>
        <fullName evidence="1">Uncharacterized protein</fullName>
    </submittedName>
</protein>
<accession>A0ABW4Q8D8</accession>
<dbReference type="Proteomes" id="UP001597307">
    <property type="component" value="Unassembled WGS sequence"/>
</dbReference>
<keyword evidence="2" id="KW-1185">Reference proteome</keyword>
<dbReference type="EMBL" id="JBHUGA010000035">
    <property type="protein sequence ID" value="MFD1846986.1"/>
    <property type="molecule type" value="Genomic_DNA"/>
</dbReference>
<organism evidence="1 2">
    <name type="scientific">Arthrobacter flavus</name>
    <dbReference type="NCBI Taxonomy" id="95172"/>
    <lineage>
        <taxon>Bacteria</taxon>
        <taxon>Bacillati</taxon>
        <taxon>Actinomycetota</taxon>
        <taxon>Actinomycetes</taxon>
        <taxon>Micrococcales</taxon>
        <taxon>Micrococcaceae</taxon>
        <taxon>Arthrobacter</taxon>
    </lineage>
</organism>
<name>A0ABW4Q8D8_9MICC</name>
<reference evidence="2" key="1">
    <citation type="journal article" date="2019" name="Int. J. Syst. Evol. Microbiol.">
        <title>The Global Catalogue of Microorganisms (GCM) 10K type strain sequencing project: providing services to taxonomists for standard genome sequencing and annotation.</title>
        <authorList>
            <consortium name="The Broad Institute Genomics Platform"/>
            <consortium name="The Broad Institute Genome Sequencing Center for Infectious Disease"/>
            <person name="Wu L."/>
            <person name="Ma J."/>
        </authorList>
    </citation>
    <scope>NUCLEOTIDE SEQUENCE [LARGE SCALE GENOMIC DNA]</scope>
    <source>
        <strain evidence="2">JCM 11496</strain>
    </source>
</reference>
<evidence type="ECO:0000313" key="2">
    <source>
        <dbReference type="Proteomes" id="UP001597307"/>
    </source>
</evidence>
<sequence length="163" mass="17880">MNNEIGTHRMTSLTDAGEAAMGRIAVWAAYLEQNLADLVGEVLGDLRMGRAITEGMTPSRTIDLVNKLFDEVPGISPEENQRVSATLREAKAALKDRNAVLHAQVGSAFAADAASFSSYRRRERHSQTRTDAELDAIGERLHKVGWEIFDLAGITCNLNRQAQ</sequence>
<dbReference type="RefSeq" id="WP_343878719.1">
    <property type="nucleotide sequence ID" value="NZ_BAAAIJ010000024.1"/>
</dbReference>
<evidence type="ECO:0000313" key="1">
    <source>
        <dbReference type="EMBL" id="MFD1846986.1"/>
    </source>
</evidence>
<gene>
    <name evidence="1" type="ORF">ACFSFX_10285</name>
</gene>